<dbReference type="InterPro" id="IPR021109">
    <property type="entry name" value="Peptidase_aspartic_dom_sf"/>
</dbReference>
<dbReference type="Gene3D" id="3.30.70.270">
    <property type="match status" value="2"/>
</dbReference>
<feature type="domain" description="Reverse transcriptase" evidence="5">
    <location>
        <begin position="350"/>
        <end position="532"/>
    </location>
</feature>
<dbReference type="GO" id="GO:0004523">
    <property type="term" value="F:RNA-DNA hybrid ribonuclease activity"/>
    <property type="evidence" value="ECO:0007669"/>
    <property type="project" value="UniProtKB-EC"/>
</dbReference>
<evidence type="ECO:0000313" key="6">
    <source>
        <dbReference type="Ensembl" id="ENSOMEP00000007393.1"/>
    </source>
</evidence>
<dbReference type="OMA" id="TVGQMMT"/>
<evidence type="ECO:0000256" key="3">
    <source>
        <dbReference type="ARBA" id="ARBA00022801"/>
    </source>
</evidence>
<dbReference type="Ensembl" id="ENSOMET00000004207.1">
    <property type="protein sequence ID" value="ENSOMEP00000007393.1"/>
    <property type="gene ID" value="ENSOMEG00000000207.1"/>
</dbReference>
<dbReference type="InterPro" id="IPR051320">
    <property type="entry name" value="Viral_Replic_Matur_Polypro"/>
</dbReference>
<reference evidence="6" key="1">
    <citation type="submission" date="2025-08" db="UniProtKB">
        <authorList>
            <consortium name="Ensembl"/>
        </authorList>
    </citation>
    <scope>IDENTIFICATION</scope>
</reference>
<evidence type="ECO:0000259" key="4">
    <source>
        <dbReference type="PROSITE" id="PS50175"/>
    </source>
</evidence>
<reference evidence="6" key="2">
    <citation type="submission" date="2025-09" db="UniProtKB">
        <authorList>
            <consortium name="Ensembl"/>
        </authorList>
    </citation>
    <scope>IDENTIFICATION</scope>
</reference>
<evidence type="ECO:0000313" key="7">
    <source>
        <dbReference type="Proteomes" id="UP000261560"/>
    </source>
</evidence>
<sequence>MLTPMLIDTGASYTCVSSAYAAHLPMSDKFVKTVGFSGKTQVTPMTGPVTIIMANKTAKLPILVSDQTPVNLLGRDALCKLKVNILCSPQGVFIDEIGINYQMPQQAQLAKVYWLGNINEQVNNVVSPWKPFFHMQIPKARKPISDYHCTMFYDPSCSEIFEEKWDKLTKNKTVELVTNYIIIGQQGAAIGVETNPFISDWYNVPESTPHITLLVNEGFEPKDLGPMIKTAKQQTWLKTDNPLMFTTKDESMLKILCGTSLIAKPRVITVPTKKTVKQMIQVQENHLKDEMLKQVPDHVWSKYETDVGLVKSANPVQIELKPNVRMPFCPQYPLKPEAEEGISHTIRGLLEAGVLTEVHSPCNTPILPLLKADKSKYRLVHDLRAVNEVVQDWPADVPNPHTLLTNIPPRAKFFTVIDLCSAFFSIPLAEESQYLFAFIYRKKKFSYTRLPQGFKHSPHVFNQILRRDLEGLRISSTLLQYVDDLLICSDTIEECHKDSMTLLKRLSEGGHKVSQAKMQYCQTQVECLGRLIPHGAIAVTPSQLEGVSKAPRPQTVGQMMTFLGMTGFNSEWIEDYAIKTAPLRELMKSTGTQALSTPLQWTREATIAFETIKQEMQTAPALAMPNY</sequence>
<dbReference type="PANTHER" id="PTHR33064:SF37">
    <property type="entry name" value="RIBONUCLEASE H"/>
    <property type="match status" value="1"/>
</dbReference>
<dbReference type="InterPro" id="IPR001995">
    <property type="entry name" value="Peptidase_A2_cat"/>
</dbReference>
<name>A0A3B3BQX6_ORYME</name>
<dbReference type="GO" id="GO:0006508">
    <property type="term" value="P:proteolysis"/>
    <property type="evidence" value="ECO:0007669"/>
    <property type="project" value="InterPro"/>
</dbReference>
<dbReference type="STRING" id="30732.ENSOMEP00000007393"/>
<dbReference type="InterPro" id="IPR043502">
    <property type="entry name" value="DNA/RNA_pol_sf"/>
</dbReference>
<dbReference type="Pfam" id="PF00077">
    <property type="entry name" value="RVP"/>
    <property type="match status" value="1"/>
</dbReference>
<dbReference type="PROSITE" id="PS50175">
    <property type="entry name" value="ASP_PROT_RETROV"/>
    <property type="match status" value="1"/>
</dbReference>
<dbReference type="Gene3D" id="2.40.70.10">
    <property type="entry name" value="Acid Proteases"/>
    <property type="match status" value="1"/>
</dbReference>
<dbReference type="Proteomes" id="UP000261560">
    <property type="component" value="Unplaced"/>
</dbReference>
<dbReference type="SUPFAM" id="SSF50630">
    <property type="entry name" value="Acid proteases"/>
    <property type="match status" value="1"/>
</dbReference>
<evidence type="ECO:0000259" key="5">
    <source>
        <dbReference type="PROSITE" id="PS50878"/>
    </source>
</evidence>
<dbReference type="InterPro" id="IPR000477">
    <property type="entry name" value="RT_dom"/>
</dbReference>
<organism evidence="6 7">
    <name type="scientific">Oryzias melastigma</name>
    <name type="common">Marine medaka</name>
    <dbReference type="NCBI Taxonomy" id="30732"/>
    <lineage>
        <taxon>Eukaryota</taxon>
        <taxon>Metazoa</taxon>
        <taxon>Chordata</taxon>
        <taxon>Craniata</taxon>
        <taxon>Vertebrata</taxon>
        <taxon>Euteleostomi</taxon>
        <taxon>Actinopterygii</taxon>
        <taxon>Neopterygii</taxon>
        <taxon>Teleostei</taxon>
        <taxon>Neoteleostei</taxon>
        <taxon>Acanthomorphata</taxon>
        <taxon>Ovalentaria</taxon>
        <taxon>Atherinomorphae</taxon>
        <taxon>Beloniformes</taxon>
        <taxon>Adrianichthyidae</taxon>
        <taxon>Oryziinae</taxon>
        <taxon>Oryzias</taxon>
    </lineage>
</organism>
<keyword evidence="3" id="KW-0378">Hydrolase</keyword>
<dbReference type="Gene3D" id="3.10.10.10">
    <property type="entry name" value="HIV Type 1 Reverse Transcriptase, subunit A, domain 1"/>
    <property type="match status" value="1"/>
</dbReference>
<evidence type="ECO:0000256" key="1">
    <source>
        <dbReference type="ARBA" id="ARBA00010879"/>
    </source>
</evidence>
<accession>A0A3B3BQX6</accession>
<comment type="similarity">
    <text evidence="1">Belongs to the beta type-B retroviral polymerase family. HERV class-II K(HML-2) pol subfamily.</text>
</comment>
<dbReference type="AlphaFoldDB" id="A0A3B3BQX6"/>
<evidence type="ECO:0000256" key="2">
    <source>
        <dbReference type="ARBA" id="ARBA00012180"/>
    </source>
</evidence>
<dbReference type="Pfam" id="PF00078">
    <property type="entry name" value="RVT_1"/>
    <property type="match status" value="1"/>
</dbReference>
<dbReference type="InterPro" id="IPR018061">
    <property type="entry name" value="Retropepsins"/>
</dbReference>
<dbReference type="GO" id="GO:0004190">
    <property type="term" value="F:aspartic-type endopeptidase activity"/>
    <property type="evidence" value="ECO:0007669"/>
    <property type="project" value="InterPro"/>
</dbReference>
<feature type="domain" description="Peptidase A2" evidence="4">
    <location>
        <begin position="3"/>
        <end position="77"/>
    </location>
</feature>
<dbReference type="PANTHER" id="PTHR33064">
    <property type="entry name" value="POL PROTEIN"/>
    <property type="match status" value="1"/>
</dbReference>
<dbReference type="InterPro" id="IPR043128">
    <property type="entry name" value="Rev_trsase/Diguanyl_cyclase"/>
</dbReference>
<proteinExistence type="inferred from homology"/>
<keyword evidence="7" id="KW-1185">Reference proteome</keyword>
<protein>
    <recommendedName>
        <fullName evidence="2">ribonuclease H</fullName>
        <ecNumber evidence="2">3.1.26.4</ecNumber>
    </recommendedName>
</protein>
<dbReference type="PROSITE" id="PS50878">
    <property type="entry name" value="RT_POL"/>
    <property type="match status" value="1"/>
</dbReference>
<dbReference type="PaxDb" id="30732-ENSOMEP00000007393"/>
<dbReference type="EC" id="3.1.26.4" evidence="2"/>
<dbReference type="SUPFAM" id="SSF56672">
    <property type="entry name" value="DNA/RNA polymerases"/>
    <property type="match status" value="1"/>
</dbReference>
<dbReference type="GeneTree" id="ENSGT00940000163417"/>